<keyword evidence="3 5" id="KW-1133">Transmembrane helix</keyword>
<keyword evidence="7" id="KW-1185">Reference proteome</keyword>
<sequence length="79" mass="8506">MSLRTVAQAEGAEKPVHFANLGRPAMLHYALVFFVVALIAAIFGFGGIAAGAVEIAKILFFIFLVVALVTFVMGLVRRR</sequence>
<feature type="transmembrane region" description="Helical" evidence="5">
    <location>
        <begin position="29"/>
        <end position="52"/>
    </location>
</feature>
<dbReference type="EMBL" id="CAJZAG010000006">
    <property type="protein sequence ID" value="CAG9175795.1"/>
    <property type="molecule type" value="Genomic_DNA"/>
</dbReference>
<dbReference type="Proteomes" id="UP000706525">
    <property type="component" value="Unassembled WGS sequence"/>
</dbReference>
<evidence type="ECO:0000256" key="4">
    <source>
        <dbReference type="ARBA" id="ARBA00023136"/>
    </source>
</evidence>
<evidence type="ECO:0000256" key="1">
    <source>
        <dbReference type="ARBA" id="ARBA00022475"/>
    </source>
</evidence>
<evidence type="ECO:0000256" key="2">
    <source>
        <dbReference type="ARBA" id="ARBA00022692"/>
    </source>
</evidence>
<feature type="transmembrane region" description="Helical" evidence="5">
    <location>
        <begin position="58"/>
        <end position="76"/>
    </location>
</feature>
<keyword evidence="1 5" id="KW-1003">Cell membrane</keyword>
<keyword evidence="2 5" id="KW-0812">Transmembrane</keyword>
<name>A0ABM8X762_9BURK</name>
<gene>
    <name evidence="6" type="ORF">LMG32289_03409</name>
</gene>
<proteinExistence type="inferred from homology"/>
<comment type="similarity">
    <text evidence="5">Belongs to the UPF0391 family.</text>
</comment>
<accession>A0ABM8X762</accession>
<evidence type="ECO:0000256" key="3">
    <source>
        <dbReference type="ARBA" id="ARBA00022989"/>
    </source>
</evidence>
<reference evidence="6 7" key="1">
    <citation type="submission" date="2021-08" db="EMBL/GenBank/DDBJ databases">
        <authorList>
            <person name="Peeters C."/>
        </authorList>
    </citation>
    <scope>NUCLEOTIDE SEQUENCE [LARGE SCALE GENOMIC DNA]</scope>
    <source>
        <strain evidence="6 7">LMG 32289</strain>
    </source>
</reference>
<dbReference type="NCBIfam" id="NF010226">
    <property type="entry name" value="PRK13682.1-1"/>
    <property type="match status" value="1"/>
</dbReference>
<dbReference type="HAMAP" id="MF_01361">
    <property type="entry name" value="UPF0391"/>
    <property type="match status" value="1"/>
</dbReference>
<organism evidence="6 7">
    <name type="scientific">Cupriavidus pampae</name>
    <dbReference type="NCBI Taxonomy" id="659251"/>
    <lineage>
        <taxon>Bacteria</taxon>
        <taxon>Pseudomonadati</taxon>
        <taxon>Pseudomonadota</taxon>
        <taxon>Betaproteobacteria</taxon>
        <taxon>Burkholderiales</taxon>
        <taxon>Burkholderiaceae</taxon>
        <taxon>Cupriavidus</taxon>
    </lineage>
</organism>
<protein>
    <recommendedName>
        <fullName evidence="5">UPF0391 membrane protein LMG32289_03409</fullName>
    </recommendedName>
</protein>
<evidence type="ECO:0000313" key="6">
    <source>
        <dbReference type="EMBL" id="CAG9175795.1"/>
    </source>
</evidence>
<comment type="caution">
    <text evidence="6">The sequence shown here is derived from an EMBL/GenBank/DDBJ whole genome shotgun (WGS) entry which is preliminary data.</text>
</comment>
<keyword evidence="4 5" id="KW-0472">Membrane</keyword>
<dbReference type="NCBIfam" id="NF010229">
    <property type="entry name" value="PRK13682.1-4"/>
    <property type="match status" value="1"/>
</dbReference>
<evidence type="ECO:0000256" key="5">
    <source>
        <dbReference type="HAMAP-Rule" id="MF_01361"/>
    </source>
</evidence>
<evidence type="ECO:0000313" key="7">
    <source>
        <dbReference type="Proteomes" id="UP000706525"/>
    </source>
</evidence>
<dbReference type="Pfam" id="PF07043">
    <property type="entry name" value="DUF1328"/>
    <property type="match status" value="1"/>
</dbReference>
<comment type="caution">
    <text evidence="5">Lacks conserved residue(s) required for the propagation of feature annotation.</text>
</comment>
<dbReference type="InterPro" id="IPR009760">
    <property type="entry name" value="DUF1328"/>
</dbReference>